<organism evidence="1 2">
    <name type="scientific">Eleginops maclovinus</name>
    <name type="common">Patagonian blennie</name>
    <name type="synonym">Eleginus maclovinus</name>
    <dbReference type="NCBI Taxonomy" id="56733"/>
    <lineage>
        <taxon>Eukaryota</taxon>
        <taxon>Metazoa</taxon>
        <taxon>Chordata</taxon>
        <taxon>Craniata</taxon>
        <taxon>Vertebrata</taxon>
        <taxon>Euteleostomi</taxon>
        <taxon>Actinopterygii</taxon>
        <taxon>Neopterygii</taxon>
        <taxon>Teleostei</taxon>
        <taxon>Neoteleostei</taxon>
        <taxon>Acanthomorphata</taxon>
        <taxon>Eupercaria</taxon>
        <taxon>Perciformes</taxon>
        <taxon>Notothenioidei</taxon>
        <taxon>Eleginopidae</taxon>
        <taxon>Eleginops</taxon>
    </lineage>
</organism>
<protein>
    <submittedName>
        <fullName evidence="1">Uncharacterized protein</fullName>
    </submittedName>
</protein>
<sequence>MSCSSISHVYQSALFLNPALHPLPTQLHPFIKEPMGTRKLIVRPGISAPCCRADLLTLVPLPSAHHSSSRSPLQYALNECYSYELGSVLLSLLIQPQAVSSLRCHKPQVKHVVVG</sequence>
<dbReference type="AlphaFoldDB" id="A0AAN7XXY0"/>
<name>A0AAN7XXY0_ELEMC</name>
<comment type="caution">
    <text evidence="1">The sequence shown here is derived from an EMBL/GenBank/DDBJ whole genome shotgun (WGS) entry which is preliminary data.</text>
</comment>
<gene>
    <name evidence="1" type="ORF">PBY51_009939</name>
</gene>
<keyword evidence="2" id="KW-1185">Reference proteome</keyword>
<evidence type="ECO:0000313" key="2">
    <source>
        <dbReference type="Proteomes" id="UP001346869"/>
    </source>
</evidence>
<proteinExistence type="predicted"/>
<dbReference type="EMBL" id="JAUZQC010000007">
    <property type="protein sequence ID" value="KAK5868971.1"/>
    <property type="molecule type" value="Genomic_DNA"/>
</dbReference>
<dbReference type="Proteomes" id="UP001346869">
    <property type="component" value="Unassembled WGS sequence"/>
</dbReference>
<accession>A0AAN7XXY0</accession>
<reference evidence="1 2" key="2">
    <citation type="journal article" date="2023" name="Mol. Biol. Evol.">
        <title>Genomics of Secondarily Temperate Adaptation in the Only Non-Antarctic Icefish.</title>
        <authorList>
            <person name="Rivera-Colon A.G."/>
            <person name="Rayamajhi N."/>
            <person name="Minhas B.F."/>
            <person name="Madrigal G."/>
            <person name="Bilyk K.T."/>
            <person name="Yoon V."/>
            <person name="Hune M."/>
            <person name="Gregory S."/>
            <person name="Cheng C.H.C."/>
            <person name="Catchen J.M."/>
        </authorList>
    </citation>
    <scope>NUCLEOTIDE SEQUENCE [LARGE SCALE GENOMIC DNA]</scope>
    <source>
        <strain evidence="1">JMC-PN-2008</strain>
    </source>
</reference>
<evidence type="ECO:0000313" key="1">
    <source>
        <dbReference type="EMBL" id="KAK5868971.1"/>
    </source>
</evidence>
<reference evidence="1 2" key="1">
    <citation type="journal article" date="2023" name="Genes (Basel)">
        <title>Chromosome-Level Genome Assembly and Circadian Gene Repertoire of the Patagonia Blennie Eleginops maclovinus-The Closest Ancestral Proxy of Antarctic Cryonotothenioids.</title>
        <authorList>
            <person name="Cheng C.C."/>
            <person name="Rivera-Colon A.G."/>
            <person name="Minhas B.F."/>
            <person name="Wilson L."/>
            <person name="Rayamajhi N."/>
            <person name="Vargas-Chacoff L."/>
            <person name="Catchen J.M."/>
        </authorList>
    </citation>
    <scope>NUCLEOTIDE SEQUENCE [LARGE SCALE GENOMIC DNA]</scope>
    <source>
        <strain evidence="1">JMC-PN-2008</strain>
    </source>
</reference>